<dbReference type="GO" id="GO:0046599">
    <property type="term" value="P:regulation of centriole replication"/>
    <property type="evidence" value="ECO:0007669"/>
    <property type="project" value="TreeGrafter"/>
</dbReference>
<protein>
    <submittedName>
        <fullName evidence="3">Centrosomal protein KIAA1731-like protein</fullName>
    </submittedName>
</protein>
<dbReference type="Proteomes" id="UP001059041">
    <property type="component" value="Linkage Group LG14"/>
</dbReference>
<gene>
    <name evidence="3" type="ORF">IRJ41_014520</name>
</gene>
<evidence type="ECO:0000313" key="4">
    <source>
        <dbReference type="Proteomes" id="UP001059041"/>
    </source>
</evidence>
<evidence type="ECO:0000313" key="3">
    <source>
        <dbReference type="EMBL" id="KAI7800877.1"/>
    </source>
</evidence>
<dbReference type="GO" id="GO:0005813">
    <property type="term" value="C:centrosome"/>
    <property type="evidence" value="ECO:0007669"/>
    <property type="project" value="TreeGrafter"/>
</dbReference>
<feature type="non-terminal residue" evidence="3">
    <location>
        <position position="1585"/>
    </location>
</feature>
<feature type="region of interest" description="Disordered" evidence="2">
    <location>
        <begin position="359"/>
        <end position="378"/>
    </location>
</feature>
<dbReference type="PANTHER" id="PTHR21553">
    <property type="entry name" value="ALMS1-RELATED"/>
    <property type="match status" value="1"/>
</dbReference>
<dbReference type="GO" id="GO:0005814">
    <property type="term" value="C:centriole"/>
    <property type="evidence" value="ECO:0007669"/>
    <property type="project" value="TreeGrafter"/>
</dbReference>
<accession>A0A9W7TP35</accession>
<feature type="coiled-coil region" evidence="1">
    <location>
        <begin position="481"/>
        <end position="519"/>
    </location>
</feature>
<feature type="region of interest" description="Disordered" evidence="2">
    <location>
        <begin position="387"/>
        <end position="448"/>
    </location>
</feature>
<name>A0A9W7TP35_TRIRA</name>
<feature type="compositionally biased region" description="Basic and acidic residues" evidence="2">
    <location>
        <begin position="1563"/>
        <end position="1585"/>
    </location>
</feature>
<feature type="region of interest" description="Disordered" evidence="2">
    <location>
        <begin position="1553"/>
        <end position="1585"/>
    </location>
</feature>
<feature type="coiled-coil region" evidence="1">
    <location>
        <begin position="107"/>
        <end position="156"/>
    </location>
</feature>
<feature type="coiled-coil region" evidence="1">
    <location>
        <begin position="213"/>
        <end position="275"/>
    </location>
</feature>
<feature type="region of interest" description="Disordered" evidence="2">
    <location>
        <begin position="1018"/>
        <end position="1050"/>
    </location>
</feature>
<feature type="region of interest" description="Disordered" evidence="2">
    <location>
        <begin position="1071"/>
        <end position="1147"/>
    </location>
</feature>
<feature type="region of interest" description="Disordered" evidence="2">
    <location>
        <begin position="655"/>
        <end position="683"/>
    </location>
</feature>
<feature type="compositionally biased region" description="Low complexity" evidence="2">
    <location>
        <begin position="433"/>
        <end position="442"/>
    </location>
</feature>
<comment type="caution">
    <text evidence="3">The sequence shown here is derived from an EMBL/GenBank/DDBJ whole genome shotgun (WGS) entry which is preliminary data.</text>
</comment>
<proteinExistence type="predicted"/>
<sequence>RRKSSKASRLRLSPNEEAQLVKEELDRRRKLRLQQVREQERYIAQQVRRQVRERRETHVQILADALQHEWQQERADKLQILAKAYEESLLSVGHAHRSARENESDFEAGARRSMERLERAADRHRQALRELTARRHEEEQQRCRHVEARKKALLEEKKRALRVASLPPPPANPVESVGTKVRLPLKSAPAERFSVTHHHMPETAVDRETDTEQLDARQAAEEEVQRLEEVQREEACARLEKLEKARLRGNHALKKEQDTQNRTRLLSELERLQQADLLRRRQAVNNIPAQIFQPLYRQEEVRDEQQRDLEIAFHDMYTKECEVRGELVLQLVPEPLPQPSAGSPNEDLDVTLDPDREEHYTVTETPESSGPSGDPDRRALRRLLDRIRDGRDRARQGQSTAVEATSAEGDDVADVSSIETGTLGSREGEDAGSVTESEAVSEVSDEPVVEGMIPLAEDVTPVSGESEKRECIDQPTDEAVLLRQQQEQLVLLEELEEKQRELEWHLKEAQQERQMLEDAALVRSGIEEVRPLPDPAPEVTAGDTHTRRLHQYQQRLLEQNRRHKKCVEDAQRRLEEYQHTLKLRHAIGIGTAAQTLQPSSVCPLHPPNIRTPVHQSSLERDAIQTHSQQDLISPGEPASFDVIINPSVLQSRVSVQWSEDRSPEETSHDARVEVGVSEREQVPLPPPSVVLELLRSRQHRAAHAEVCDTSMPSFNAANAVQTPARTEKGAEPAREHDRGMSSAEEFTLMNTLLKAIEESSSHAEPPRQRPSLPLPVSNECAYEQQVRVNRGKVKPPVSRPSARVAFLQQMEAHELSAIQEVDTPVNMSLDAEVSESCSVSLPAVVSDGSVSERSQVMGRLSRMSWREALLIHSNTSASSINQQPEFGVNATPDRSSVDGECLSSTTVSTGSFSTSEHEPNCTITDSHIEPVGKENWVFQQSPKSTSCQSPAMRASVQQIIDKYTKDMDASLRTGSVHTGVNISSVSWSSVLQQDLSHYEDMCERRSSAVDLSNAELTGDFLPLQPHPDIDDSSSSSSSRDLVRNEQGSRMQGWNEAVNRIIERFSGQLWSNRGRLTGEPSSMSKDQVQASDFSQSKTTSVTSVLQTSIGPQSLPSEISRNSASPQADESNATSSVVDQMATRGHSEGCESVLSQLIGRASDITSSQVLDESNAPAGGLREMTLQQTVGAGDSSLGSDMGMSEISSAGLQRSEASNDDTSDCFLSLPTEVTHNESLECSLPACIAIVKETSRTNISTCPPDTSASDCLEPTDASLPSFAFDASLNQLRADTLIQSKSDLHISMEQLSLTCDSLCETDIVAPPTASDVSRMRSSPCAQDEKCNLVSHSAVENTLDKLLDRVQELGDVKGILEESTISFVSLPESTLQDPDITGLEEQTESVSEAKPGNESLEEKEMLEESDLSEGKVEGSSPSKRPESSFSHKVVMLEFQSSSPRQQEALLRRRHHLAQRSALRAADVKAKRAELRKMSGVVQNVSKPTLSPDHSVQKFETVCRLKTVSEIKICIPEKRCLEEVEMYQRTQRLYRQLEEVKQKKELHSCQKAHAKNREKAKEFHRKTLEKLRAKQNG</sequence>
<dbReference type="PANTHER" id="PTHR21553:SF26">
    <property type="entry name" value="ALMS MOTIF DOMAIN-CONTAINING PROTEIN"/>
    <property type="match status" value="1"/>
</dbReference>
<dbReference type="GO" id="GO:0005829">
    <property type="term" value="C:cytosol"/>
    <property type="evidence" value="ECO:0007669"/>
    <property type="project" value="TreeGrafter"/>
</dbReference>
<feature type="compositionally biased region" description="Basic and acidic residues" evidence="2">
    <location>
        <begin position="658"/>
        <end position="681"/>
    </location>
</feature>
<feature type="compositionally biased region" description="Polar residues" evidence="2">
    <location>
        <begin position="362"/>
        <end position="371"/>
    </location>
</feature>
<evidence type="ECO:0000256" key="1">
    <source>
        <dbReference type="SAM" id="Coils"/>
    </source>
</evidence>
<feature type="compositionally biased region" description="Acidic residues" evidence="2">
    <location>
        <begin position="1408"/>
        <end position="1420"/>
    </location>
</feature>
<feature type="region of interest" description="Disordered" evidence="2">
    <location>
        <begin position="719"/>
        <end position="741"/>
    </location>
</feature>
<dbReference type="EMBL" id="JAFHDT010000014">
    <property type="protein sequence ID" value="KAI7800877.1"/>
    <property type="molecule type" value="Genomic_DNA"/>
</dbReference>
<organism evidence="3 4">
    <name type="scientific">Triplophysa rosa</name>
    <name type="common">Cave loach</name>
    <dbReference type="NCBI Taxonomy" id="992332"/>
    <lineage>
        <taxon>Eukaryota</taxon>
        <taxon>Metazoa</taxon>
        <taxon>Chordata</taxon>
        <taxon>Craniata</taxon>
        <taxon>Vertebrata</taxon>
        <taxon>Euteleostomi</taxon>
        <taxon>Actinopterygii</taxon>
        <taxon>Neopterygii</taxon>
        <taxon>Teleostei</taxon>
        <taxon>Ostariophysi</taxon>
        <taxon>Cypriniformes</taxon>
        <taxon>Nemacheilidae</taxon>
        <taxon>Triplophysa</taxon>
    </lineage>
</organism>
<keyword evidence="4" id="KW-1185">Reference proteome</keyword>
<feature type="region of interest" description="Disordered" evidence="2">
    <location>
        <begin position="1384"/>
        <end position="1437"/>
    </location>
</feature>
<keyword evidence="1" id="KW-0175">Coiled coil</keyword>
<feature type="compositionally biased region" description="Low complexity" evidence="2">
    <location>
        <begin position="1428"/>
        <end position="1437"/>
    </location>
</feature>
<feature type="compositionally biased region" description="Polar residues" evidence="2">
    <location>
        <begin position="1078"/>
        <end position="1136"/>
    </location>
</feature>
<evidence type="ECO:0000256" key="2">
    <source>
        <dbReference type="SAM" id="MobiDB-lite"/>
    </source>
</evidence>
<reference evidence="3" key="1">
    <citation type="submission" date="2021-02" db="EMBL/GenBank/DDBJ databases">
        <title>Comparative genomics reveals that relaxation of natural selection precedes convergent phenotypic evolution of cavefish.</title>
        <authorList>
            <person name="Peng Z."/>
        </authorList>
    </citation>
    <scope>NUCLEOTIDE SEQUENCE</scope>
    <source>
        <tissue evidence="3">Muscle</tissue>
    </source>
</reference>
<feature type="compositionally biased region" description="Basic and acidic residues" evidence="2">
    <location>
        <begin position="725"/>
        <end position="739"/>
    </location>
</feature>